<reference evidence="5 6" key="1">
    <citation type="submission" date="2018-06" db="EMBL/GenBank/DDBJ databases">
        <title>Genomic Encyclopedia of Archaeal and Bacterial Type Strains, Phase II (KMG-II): from individual species to whole genera.</title>
        <authorList>
            <person name="Goeker M."/>
        </authorList>
    </citation>
    <scope>NUCLEOTIDE SEQUENCE [LARGE SCALE GENOMIC DNA]</scope>
    <source>
        <strain evidence="5 6">ATCC 29103</strain>
    </source>
</reference>
<keyword evidence="3 5" id="KW-0808">Transferase</keyword>
<accession>A0A318U7I2</accession>
<dbReference type="NCBIfam" id="TIGR00186">
    <property type="entry name" value="rRNA_methyl_3"/>
    <property type="match status" value="1"/>
</dbReference>
<dbReference type="GO" id="GO:0008173">
    <property type="term" value="F:RNA methyltransferase activity"/>
    <property type="evidence" value="ECO:0007669"/>
    <property type="project" value="InterPro"/>
</dbReference>
<evidence type="ECO:0000313" key="6">
    <source>
        <dbReference type="Proteomes" id="UP000247715"/>
    </source>
</evidence>
<comment type="caution">
    <text evidence="5">The sequence shown here is derived from an EMBL/GenBank/DDBJ whole genome shotgun (WGS) entry which is preliminary data.</text>
</comment>
<sequence length="231" mass="26159">MKNFIYGKNSVLEAIKNDYPIKKIYLASNLKNQAIKFKNITYLTTKEMDKLIKGNHQGYIAEIEAFKYDDIGVILKDKAQAILILDHIQDPQNFGAIIRSANVFGIKHIIIPKDRSIDVTPVVLKISSGGFRDTKIIKVSSLFEATEFLKKNRFWIYATALDKNAKKISDTNFSFPIAIIMGNEHSGVSKTLLKHADEIIYIEQDKQAIQSLNVNAATAICLYEIFKQSKK</sequence>
<evidence type="ECO:0000256" key="3">
    <source>
        <dbReference type="ARBA" id="ARBA00022679"/>
    </source>
</evidence>
<dbReference type="GO" id="GO:0003723">
    <property type="term" value="F:RNA binding"/>
    <property type="evidence" value="ECO:0007669"/>
    <property type="project" value="InterPro"/>
</dbReference>
<proteinExistence type="inferred from homology"/>
<evidence type="ECO:0000259" key="4">
    <source>
        <dbReference type="SMART" id="SM00967"/>
    </source>
</evidence>
<dbReference type="InterPro" id="IPR029064">
    <property type="entry name" value="Ribosomal_eL30-like_sf"/>
</dbReference>
<comment type="similarity">
    <text evidence="1">Belongs to the class IV-like SAM-binding methyltransferase superfamily. RNA methyltransferase TrmH family.</text>
</comment>
<dbReference type="Proteomes" id="UP000247715">
    <property type="component" value="Unassembled WGS sequence"/>
</dbReference>
<dbReference type="GO" id="GO:0005829">
    <property type="term" value="C:cytosol"/>
    <property type="evidence" value="ECO:0007669"/>
    <property type="project" value="TreeGrafter"/>
</dbReference>
<dbReference type="InterPro" id="IPR013123">
    <property type="entry name" value="SpoU_subst-bd"/>
</dbReference>
<dbReference type="PANTHER" id="PTHR46429:SF1">
    <property type="entry name" value="23S RRNA (GUANOSINE-2'-O-)-METHYLTRANSFERASE RLMB"/>
    <property type="match status" value="1"/>
</dbReference>
<organism evidence="5 6">
    <name type="scientific">Metamycoplasma alkalescens</name>
    <dbReference type="NCBI Taxonomy" id="45363"/>
    <lineage>
        <taxon>Bacteria</taxon>
        <taxon>Bacillati</taxon>
        <taxon>Mycoplasmatota</taxon>
        <taxon>Mycoplasmoidales</taxon>
        <taxon>Metamycoplasmataceae</taxon>
        <taxon>Metamycoplasma</taxon>
    </lineage>
</organism>
<dbReference type="AlphaFoldDB" id="A0A318U7I2"/>
<dbReference type="Pfam" id="PF00588">
    <property type="entry name" value="SpoU_methylase"/>
    <property type="match status" value="1"/>
</dbReference>
<evidence type="ECO:0000256" key="1">
    <source>
        <dbReference type="ARBA" id="ARBA00007228"/>
    </source>
</evidence>
<dbReference type="Gene3D" id="3.40.1280.10">
    <property type="match status" value="1"/>
</dbReference>
<dbReference type="SUPFAM" id="SSF55315">
    <property type="entry name" value="L30e-like"/>
    <property type="match status" value="1"/>
</dbReference>
<keyword evidence="2 5" id="KW-0489">Methyltransferase</keyword>
<protein>
    <submittedName>
        <fullName evidence="5">23S rRNA (Guanosine2251-2'-O)-methyltransferase</fullName>
    </submittedName>
</protein>
<dbReference type="Pfam" id="PF08032">
    <property type="entry name" value="SpoU_sub_bind"/>
    <property type="match status" value="1"/>
</dbReference>
<dbReference type="GO" id="GO:0032259">
    <property type="term" value="P:methylation"/>
    <property type="evidence" value="ECO:0007669"/>
    <property type="project" value="UniProtKB-KW"/>
</dbReference>
<dbReference type="PANTHER" id="PTHR46429">
    <property type="entry name" value="23S RRNA (GUANOSINE-2'-O-)-METHYLTRANSFERASE RLMB"/>
    <property type="match status" value="1"/>
</dbReference>
<dbReference type="Gene3D" id="3.30.1330.30">
    <property type="match status" value="1"/>
</dbReference>
<dbReference type="SMART" id="SM00967">
    <property type="entry name" value="SpoU_sub_bind"/>
    <property type="match status" value="1"/>
</dbReference>
<name>A0A318U7I2_9BACT</name>
<dbReference type="RefSeq" id="WP_002881370.1">
    <property type="nucleotide sequence ID" value="NZ_LS991949.1"/>
</dbReference>
<dbReference type="CDD" id="cd18103">
    <property type="entry name" value="SpoU-like_RlmB"/>
    <property type="match status" value="1"/>
</dbReference>
<dbReference type="InterPro" id="IPR001537">
    <property type="entry name" value="SpoU_MeTrfase"/>
</dbReference>
<dbReference type="InterPro" id="IPR004441">
    <property type="entry name" value="rRNA_MeTrfase_TrmH"/>
</dbReference>
<evidence type="ECO:0000256" key="2">
    <source>
        <dbReference type="ARBA" id="ARBA00022603"/>
    </source>
</evidence>
<feature type="domain" description="RNA 2-O ribose methyltransferase substrate binding" evidence="4">
    <location>
        <begin position="4"/>
        <end position="69"/>
    </location>
</feature>
<dbReference type="SUPFAM" id="SSF75217">
    <property type="entry name" value="alpha/beta knot"/>
    <property type="match status" value="1"/>
</dbReference>
<dbReference type="InterPro" id="IPR029028">
    <property type="entry name" value="Alpha/beta_knot_MTases"/>
</dbReference>
<evidence type="ECO:0000313" key="5">
    <source>
        <dbReference type="EMBL" id="PYF42667.1"/>
    </source>
</evidence>
<dbReference type="EMBL" id="QKLP01000007">
    <property type="protein sequence ID" value="PYF42667.1"/>
    <property type="molecule type" value="Genomic_DNA"/>
</dbReference>
<dbReference type="GO" id="GO:0006396">
    <property type="term" value="P:RNA processing"/>
    <property type="evidence" value="ECO:0007669"/>
    <property type="project" value="InterPro"/>
</dbReference>
<gene>
    <name evidence="5" type="ORF">BCF88_10744</name>
</gene>
<dbReference type="InterPro" id="IPR029026">
    <property type="entry name" value="tRNA_m1G_MTases_N"/>
</dbReference>